<proteinExistence type="predicted"/>
<organism evidence="1 2">
    <name type="scientific">Clathrus columnatus</name>
    <dbReference type="NCBI Taxonomy" id="1419009"/>
    <lineage>
        <taxon>Eukaryota</taxon>
        <taxon>Fungi</taxon>
        <taxon>Dikarya</taxon>
        <taxon>Basidiomycota</taxon>
        <taxon>Agaricomycotina</taxon>
        <taxon>Agaricomycetes</taxon>
        <taxon>Phallomycetidae</taxon>
        <taxon>Phallales</taxon>
        <taxon>Clathraceae</taxon>
        <taxon>Clathrus</taxon>
    </lineage>
</organism>
<dbReference type="Gene3D" id="3.40.50.150">
    <property type="entry name" value="Vaccinia Virus protein VP39"/>
    <property type="match status" value="1"/>
</dbReference>
<dbReference type="AlphaFoldDB" id="A0AAV5ARE4"/>
<reference evidence="1" key="1">
    <citation type="submission" date="2021-10" db="EMBL/GenBank/DDBJ databases">
        <title>De novo Genome Assembly of Clathrus columnatus (Basidiomycota, Fungi) Using Illumina and Nanopore Sequence Data.</title>
        <authorList>
            <person name="Ogiso-Tanaka E."/>
            <person name="Itagaki H."/>
            <person name="Hosoya T."/>
            <person name="Hosaka K."/>
        </authorList>
    </citation>
    <scope>NUCLEOTIDE SEQUENCE</scope>
    <source>
        <strain evidence="1">MO-923</strain>
    </source>
</reference>
<dbReference type="EMBL" id="BPWL01000010">
    <property type="protein sequence ID" value="GJJ14931.1"/>
    <property type="molecule type" value="Genomic_DNA"/>
</dbReference>
<accession>A0AAV5ARE4</accession>
<comment type="caution">
    <text evidence="1">The sequence shown here is derived from an EMBL/GenBank/DDBJ whole genome shotgun (WGS) entry which is preliminary data.</text>
</comment>
<dbReference type="InterPro" id="IPR029063">
    <property type="entry name" value="SAM-dependent_MTases_sf"/>
</dbReference>
<name>A0AAV5ARE4_9AGAM</name>
<keyword evidence="2" id="KW-1185">Reference proteome</keyword>
<dbReference type="Proteomes" id="UP001050691">
    <property type="component" value="Unassembled WGS sequence"/>
</dbReference>
<evidence type="ECO:0000313" key="2">
    <source>
        <dbReference type="Proteomes" id="UP001050691"/>
    </source>
</evidence>
<sequence>MSILSLWTLDMGMDVDVQSSNFPGAEKLIHTDSCQPNLNRITGTLFYLDIINIFSEVEFEATSKVTLIALSTLVNFLILQVKINRSHSTSPDIGLSSANSNIAGGFDILILSDLLHFDSSHGEITQSIVLMLDKTDDARVYVVAGKYTRREICESFIKQATTEGLVWEEIIVHDEQGTELGRVNSEDRALKWGGEIIVGDGLGDGEEP</sequence>
<gene>
    <name evidence="1" type="ORF">Clacol_009201</name>
</gene>
<evidence type="ECO:0000313" key="1">
    <source>
        <dbReference type="EMBL" id="GJJ14931.1"/>
    </source>
</evidence>
<protein>
    <submittedName>
        <fullName evidence="1">Uncharacterized protein</fullName>
    </submittedName>
</protein>